<comment type="caution">
    <text evidence="2">The sequence shown here is derived from an EMBL/GenBank/DDBJ whole genome shotgun (WGS) entry which is preliminary data.</text>
</comment>
<dbReference type="Proteomes" id="UP000653644">
    <property type="component" value="Unassembled WGS sequence"/>
</dbReference>
<name>A0ABQ3D2M6_9ACTN</name>
<feature type="domain" description="VOC" evidence="1">
    <location>
        <begin position="123"/>
        <end position="259"/>
    </location>
</feature>
<evidence type="ECO:0000313" key="3">
    <source>
        <dbReference type="Proteomes" id="UP000653644"/>
    </source>
</evidence>
<dbReference type="EMBL" id="BMVN01000035">
    <property type="protein sequence ID" value="GHA55382.1"/>
    <property type="molecule type" value="Genomic_DNA"/>
</dbReference>
<proteinExistence type="predicted"/>
<dbReference type="Pfam" id="PF00903">
    <property type="entry name" value="Glyoxalase"/>
    <property type="match status" value="1"/>
</dbReference>
<dbReference type="PROSITE" id="PS51819">
    <property type="entry name" value="VOC"/>
    <property type="match status" value="1"/>
</dbReference>
<dbReference type="InterPro" id="IPR029068">
    <property type="entry name" value="Glyas_Bleomycin-R_OHBP_Dase"/>
</dbReference>
<reference evidence="3" key="1">
    <citation type="journal article" date="2019" name="Int. J. Syst. Evol. Microbiol.">
        <title>The Global Catalogue of Microorganisms (GCM) 10K type strain sequencing project: providing services to taxonomists for standard genome sequencing and annotation.</title>
        <authorList>
            <consortium name="The Broad Institute Genomics Platform"/>
            <consortium name="The Broad Institute Genome Sequencing Center for Infectious Disease"/>
            <person name="Wu L."/>
            <person name="Ma J."/>
        </authorList>
    </citation>
    <scope>NUCLEOTIDE SEQUENCE [LARGE SCALE GENOMIC DNA]</scope>
    <source>
        <strain evidence="3">JCM 4733</strain>
    </source>
</reference>
<dbReference type="InterPro" id="IPR004360">
    <property type="entry name" value="Glyas_Fos-R_dOase_dom"/>
</dbReference>
<evidence type="ECO:0000259" key="1">
    <source>
        <dbReference type="PROSITE" id="PS51819"/>
    </source>
</evidence>
<sequence>MVMTTVHVTLLSALREVPAVELPSFTPAAGGRPLRHFALELHVPRERHQELEAELRAASAPEGEPLRGRDAAWRVVGGWTVTTHGPSPELYDYRVEIQEVESPARTESAAVAAEGSGTSLEFRLELVVLPVSDVDRAKAFYQAVGFRLDGDHTSDESYRVVHMTPPGSPCSILFGTGVTTAQPGTVRGLHLVVTDIERACLQLRERGVKTGEIFHDTCDMFHRCTDETRRSGPHPQRLKYRSYATFNDPDGNEWVLQEVPAETQ</sequence>
<gene>
    <name evidence="2" type="ORF">GCM10010345_70030</name>
</gene>
<evidence type="ECO:0000313" key="2">
    <source>
        <dbReference type="EMBL" id="GHA55382.1"/>
    </source>
</evidence>
<accession>A0ABQ3D2M6</accession>
<dbReference type="SUPFAM" id="SSF54593">
    <property type="entry name" value="Glyoxalase/Bleomycin resistance protein/Dihydroxybiphenyl dioxygenase"/>
    <property type="match status" value="1"/>
</dbReference>
<protein>
    <recommendedName>
        <fullName evidence="1">VOC domain-containing protein</fullName>
    </recommendedName>
</protein>
<organism evidence="2 3">
    <name type="scientific">Streptomyces canarius</name>
    <dbReference type="NCBI Taxonomy" id="285453"/>
    <lineage>
        <taxon>Bacteria</taxon>
        <taxon>Bacillati</taxon>
        <taxon>Actinomycetota</taxon>
        <taxon>Actinomycetes</taxon>
        <taxon>Kitasatosporales</taxon>
        <taxon>Streptomycetaceae</taxon>
        <taxon>Streptomyces</taxon>
    </lineage>
</organism>
<dbReference type="InterPro" id="IPR037523">
    <property type="entry name" value="VOC_core"/>
</dbReference>
<dbReference type="Gene3D" id="3.10.180.10">
    <property type="entry name" value="2,3-Dihydroxybiphenyl 1,2-Dioxygenase, domain 1"/>
    <property type="match status" value="1"/>
</dbReference>
<keyword evidence="3" id="KW-1185">Reference proteome</keyword>